<evidence type="ECO:0000313" key="1">
    <source>
        <dbReference type="EMBL" id="PNR43988.1"/>
    </source>
</evidence>
<name>A0A2K1JR26_PHYPA</name>
<reference evidence="2" key="3">
    <citation type="submission" date="2020-12" db="UniProtKB">
        <authorList>
            <consortium name="EnsemblPlants"/>
        </authorList>
    </citation>
    <scope>IDENTIFICATION</scope>
</reference>
<dbReference type="AlphaFoldDB" id="A0A2K1JR26"/>
<dbReference type="EnsemblPlants" id="Pp3c12_16580V3.2">
    <property type="protein sequence ID" value="PAC:32972280.CDS.1"/>
    <property type="gene ID" value="Pp3c12_16580"/>
</dbReference>
<sequence length="88" mass="10298">MRKYIVIVCFISDKISQTSFIFWLNKINTKLSNGGIISSNKIDQEFFCLSTPTLEVCEAKVPFFPSMRYLFMKTCLTILHLIFKYTIQ</sequence>
<dbReference type="EMBL" id="ABEU02000012">
    <property type="protein sequence ID" value="PNR43988.1"/>
    <property type="molecule type" value="Genomic_DNA"/>
</dbReference>
<dbReference type="InParanoid" id="A0A2K1JR26"/>
<reference evidence="1 3" key="2">
    <citation type="journal article" date="2018" name="Plant J.">
        <title>The Physcomitrella patens chromosome-scale assembly reveals moss genome structure and evolution.</title>
        <authorList>
            <person name="Lang D."/>
            <person name="Ullrich K.K."/>
            <person name="Murat F."/>
            <person name="Fuchs J."/>
            <person name="Jenkins J."/>
            <person name="Haas F.B."/>
            <person name="Piednoel M."/>
            <person name="Gundlach H."/>
            <person name="Van Bel M."/>
            <person name="Meyberg R."/>
            <person name="Vives C."/>
            <person name="Morata J."/>
            <person name="Symeonidi A."/>
            <person name="Hiss M."/>
            <person name="Muchero W."/>
            <person name="Kamisugi Y."/>
            <person name="Saleh O."/>
            <person name="Blanc G."/>
            <person name="Decker E.L."/>
            <person name="van Gessel N."/>
            <person name="Grimwood J."/>
            <person name="Hayes R.D."/>
            <person name="Graham S.W."/>
            <person name="Gunter L.E."/>
            <person name="McDaniel S.F."/>
            <person name="Hoernstein S.N.W."/>
            <person name="Larsson A."/>
            <person name="Li F.W."/>
            <person name="Perroud P.F."/>
            <person name="Phillips J."/>
            <person name="Ranjan P."/>
            <person name="Rokshar D.S."/>
            <person name="Rothfels C.J."/>
            <person name="Schneider L."/>
            <person name="Shu S."/>
            <person name="Stevenson D.W."/>
            <person name="Thummler F."/>
            <person name="Tillich M."/>
            <person name="Villarreal Aguilar J.C."/>
            <person name="Widiez T."/>
            <person name="Wong G.K."/>
            <person name="Wymore A."/>
            <person name="Zhang Y."/>
            <person name="Zimmer A.D."/>
            <person name="Quatrano R.S."/>
            <person name="Mayer K.F.X."/>
            <person name="Goodstein D."/>
            <person name="Casacuberta J.M."/>
            <person name="Vandepoele K."/>
            <person name="Reski R."/>
            <person name="Cuming A.C."/>
            <person name="Tuskan G.A."/>
            <person name="Maumus F."/>
            <person name="Salse J."/>
            <person name="Schmutz J."/>
            <person name="Rensing S.A."/>
        </authorList>
    </citation>
    <scope>NUCLEOTIDE SEQUENCE [LARGE SCALE GENOMIC DNA]</scope>
    <source>
        <strain evidence="2 3">cv. Gransden 2004</strain>
    </source>
</reference>
<organism evidence="1">
    <name type="scientific">Physcomitrium patens</name>
    <name type="common">Spreading-leaved earth moss</name>
    <name type="synonym">Physcomitrella patens</name>
    <dbReference type="NCBI Taxonomy" id="3218"/>
    <lineage>
        <taxon>Eukaryota</taxon>
        <taxon>Viridiplantae</taxon>
        <taxon>Streptophyta</taxon>
        <taxon>Embryophyta</taxon>
        <taxon>Bryophyta</taxon>
        <taxon>Bryophytina</taxon>
        <taxon>Bryopsida</taxon>
        <taxon>Funariidae</taxon>
        <taxon>Funariales</taxon>
        <taxon>Funariaceae</taxon>
        <taxon>Physcomitrium</taxon>
    </lineage>
</organism>
<protein>
    <submittedName>
        <fullName evidence="1 2">Uncharacterized protein</fullName>
    </submittedName>
</protein>
<gene>
    <name evidence="1" type="ORF">PHYPA_016371</name>
</gene>
<evidence type="ECO:0000313" key="2">
    <source>
        <dbReference type="EnsemblPlants" id="PAC:32972279.CDS.1"/>
    </source>
</evidence>
<accession>A0A2K1JR26</accession>
<proteinExistence type="predicted"/>
<keyword evidence="3" id="KW-1185">Reference proteome</keyword>
<dbReference type="EnsemblPlants" id="Pp3c12_16580V3.1">
    <property type="protein sequence ID" value="PAC:32972279.CDS.1"/>
    <property type="gene ID" value="Pp3c12_16580"/>
</dbReference>
<dbReference type="Proteomes" id="UP000006727">
    <property type="component" value="Chromosome 12"/>
</dbReference>
<evidence type="ECO:0000313" key="3">
    <source>
        <dbReference type="Proteomes" id="UP000006727"/>
    </source>
</evidence>
<dbReference type="Gramene" id="Pp3c12_16580V3.1">
    <property type="protein sequence ID" value="PAC:32972279.CDS.1"/>
    <property type="gene ID" value="Pp3c12_16580"/>
</dbReference>
<reference evidence="1 3" key="1">
    <citation type="journal article" date="2008" name="Science">
        <title>The Physcomitrella genome reveals evolutionary insights into the conquest of land by plants.</title>
        <authorList>
            <person name="Rensing S."/>
            <person name="Lang D."/>
            <person name="Zimmer A."/>
            <person name="Terry A."/>
            <person name="Salamov A."/>
            <person name="Shapiro H."/>
            <person name="Nishiyama T."/>
            <person name="Perroud P.-F."/>
            <person name="Lindquist E."/>
            <person name="Kamisugi Y."/>
            <person name="Tanahashi T."/>
            <person name="Sakakibara K."/>
            <person name="Fujita T."/>
            <person name="Oishi K."/>
            <person name="Shin-I T."/>
            <person name="Kuroki Y."/>
            <person name="Toyoda A."/>
            <person name="Suzuki Y."/>
            <person name="Hashimoto A."/>
            <person name="Yamaguchi K."/>
            <person name="Sugano A."/>
            <person name="Kohara Y."/>
            <person name="Fujiyama A."/>
            <person name="Anterola A."/>
            <person name="Aoki S."/>
            <person name="Ashton N."/>
            <person name="Barbazuk W.B."/>
            <person name="Barker E."/>
            <person name="Bennetzen J."/>
            <person name="Bezanilla M."/>
            <person name="Blankenship R."/>
            <person name="Cho S.H."/>
            <person name="Dutcher S."/>
            <person name="Estelle M."/>
            <person name="Fawcett J.A."/>
            <person name="Gundlach H."/>
            <person name="Hanada K."/>
            <person name="Heyl A."/>
            <person name="Hicks K.A."/>
            <person name="Hugh J."/>
            <person name="Lohr M."/>
            <person name="Mayer K."/>
            <person name="Melkozernov A."/>
            <person name="Murata T."/>
            <person name="Nelson D."/>
            <person name="Pils B."/>
            <person name="Prigge M."/>
            <person name="Reiss B."/>
            <person name="Renner T."/>
            <person name="Rombauts S."/>
            <person name="Rushton P."/>
            <person name="Sanderfoot A."/>
            <person name="Schween G."/>
            <person name="Shiu S.-H."/>
            <person name="Stueber K."/>
            <person name="Theodoulou F.L."/>
            <person name="Tu H."/>
            <person name="Van de Peer Y."/>
            <person name="Verrier P.J."/>
            <person name="Waters E."/>
            <person name="Wood A."/>
            <person name="Yang L."/>
            <person name="Cove D."/>
            <person name="Cuming A."/>
            <person name="Hasebe M."/>
            <person name="Lucas S."/>
            <person name="Mishler D.B."/>
            <person name="Reski R."/>
            <person name="Grigoriev I."/>
            <person name="Quatrano R.S."/>
            <person name="Boore J.L."/>
        </authorList>
    </citation>
    <scope>NUCLEOTIDE SEQUENCE [LARGE SCALE GENOMIC DNA]</scope>
    <source>
        <strain evidence="2 3">cv. Gransden 2004</strain>
    </source>
</reference>
<dbReference type="Gramene" id="Pp3c12_16580V3.2">
    <property type="protein sequence ID" value="PAC:32972280.CDS.1"/>
    <property type="gene ID" value="Pp3c12_16580"/>
</dbReference>